<evidence type="ECO:0000313" key="1">
    <source>
        <dbReference type="EMBL" id="QYY42443.1"/>
    </source>
</evidence>
<dbReference type="RefSeq" id="WP_217639401.1">
    <property type="nucleotide sequence ID" value="NZ_CP080764.1"/>
</dbReference>
<organism evidence="1 2">
    <name type="scientific">Aneurinibacillus thermoaerophilus</name>
    <dbReference type="NCBI Taxonomy" id="143495"/>
    <lineage>
        <taxon>Bacteria</taxon>
        <taxon>Bacillati</taxon>
        <taxon>Bacillota</taxon>
        <taxon>Bacilli</taxon>
        <taxon>Bacillales</taxon>
        <taxon>Paenibacillaceae</taxon>
        <taxon>Aneurinibacillus group</taxon>
        <taxon>Aneurinibacillus</taxon>
    </lineage>
</organism>
<sequence>MILHRKESVFNKSCARISSLLAMGAFAGKGVRDMGMETPFRITIYTREGCERCDKAKEKVERVARDYPIELEMVDIADNPALEETYGQLIPVVHINGEKVFVSKVTELWLRRELALRSTKHA</sequence>
<name>A0ABX8Y9U2_ANETH</name>
<dbReference type="InterPro" id="IPR008554">
    <property type="entry name" value="Glutaredoxin-like"/>
</dbReference>
<gene>
    <name evidence="1" type="ORF">K3F53_16590</name>
</gene>
<reference evidence="1 2" key="1">
    <citation type="submission" date="2021-08" db="EMBL/GenBank/DDBJ databases">
        <title>Complete genome sequence of the strain Aneurinibacillus thermoaerophilus CCM 8960.</title>
        <authorList>
            <person name="Musilova J."/>
            <person name="Kourilova X."/>
            <person name="Pernicova I."/>
            <person name="Bezdicek M."/>
            <person name="Lengerova M."/>
            <person name="Obruca S."/>
            <person name="Sedlar K."/>
        </authorList>
    </citation>
    <scope>NUCLEOTIDE SEQUENCE [LARGE SCALE GENOMIC DNA]</scope>
    <source>
        <strain evidence="1 2">CCM 8960</strain>
    </source>
</reference>
<dbReference type="PANTHER" id="PTHR33558:SF1">
    <property type="entry name" value="GLUTAREDOXIN-LIKE PROTEIN C5ORF63 HOMOLOG"/>
    <property type="match status" value="1"/>
</dbReference>
<dbReference type="EMBL" id="CP080764">
    <property type="protein sequence ID" value="QYY42443.1"/>
    <property type="molecule type" value="Genomic_DNA"/>
</dbReference>
<dbReference type="Proteomes" id="UP000826616">
    <property type="component" value="Chromosome"/>
</dbReference>
<proteinExistence type="predicted"/>
<keyword evidence="2" id="KW-1185">Reference proteome</keyword>
<dbReference type="Pfam" id="PF05768">
    <property type="entry name" value="Glrx-like"/>
    <property type="match status" value="1"/>
</dbReference>
<protein>
    <submittedName>
        <fullName evidence="1">Glutaredoxin family protein</fullName>
    </submittedName>
</protein>
<accession>A0ABX8Y9U2</accession>
<dbReference type="InterPro" id="IPR052565">
    <property type="entry name" value="Glutaredoxin-like_YDR286C"/>
</dbReference>
<dbReference type="GeneID" id="97143001"/>
<dbReference type="PANTHER" id="PTHR33558">
    <property type="entry name" value="GLUTAREDOXIN-LIKE PROTEIN C5ORF63 HOMOLOG"/>
    <property type="match status" value="1"/>
</dbReference>
<evidence type="ECO:0000313" key="2">
    <source>
        <dbReference type="Proteomes" id="UP000826616"/>
    </source>
</evidence>